<dbReference type="EMBL" id="WMJX01000016">
    <property type="protein sequence ID" value="MTG98264.1"/>
    <property type="molecule type" value="Genomic_DNA"/>
</dbReference>
<evidence type="ECO:0000313" key="1">
    <source>
        <dbReference type="EMBL" id="MTG98264.1"/>
    </source>
</evidence>
<gene>
    <name evidence="1" type="ORF">GJV76_08990</name>
</gene>
<reference evidence="1 2" key="1">
    <citation type="submission" date="2019-11" db="EMBL/GenBank/DDBJ databases">
        <title>Genome of Strain BIT-d1.</title>
        <authorList>
            <person name="Yang Y."/>
        </authorList>
    </citation>
    <scope>NUCLEOTIDE SEQUENCE [LARGE SCALE GENOMIC DNA]</scope>
    <source>
        <strain evidence="1 2">BIT-d1</strain>
    </source>
</reference>
<name>A0A6I3LKB7_9FLAO</name>
<dbReference type="AlphaFoldDB" id="A0A6I3LKB7"/>
<dbReference type="PROSITE" id="PS01047">
    <property type="entry name" value="HMA_1"/>
    <property type="match status" value="1"/>
</dbReference>
<sequence>MTTKYKIKGIGCQGCIDSIEKLVADHPELEAKVTLSDHSIEVKKDSIDKVALNEIISKTGHYSLE</sequence>
<dbReference type="InterPro" id="IPR036163">
    <property type="entry name" value="HMA_dom_sf"/>
</dbReference>
<comment type="caution">
    <text evidence="1">The sequence shown here is derived from an EMBL/GenBank/DDBJ whole genome shotgun (WGS) entry which is preliminary data.</text>
</comment>
<dbReference type="InterPro" id="IPR017969">
    <property type="entry name" value="Heavy-metal-associated_CS"/>
</dbReference>
<keyword evidence="2" id="KW-1185">Reference proteome</keyword>
<protein>
    <submittedName>
        <fullName evidence="1">Heavy-metal-associated domain-containing protein</fullName>
    </submittedName>
</protein>
<organism evidence="1 2">
    <name type="scientific">Myroides albus</name>
    <dbReference type="NCBI Taxonomy" id="2562892"/>
    <lineage>
        <taxon>Bacteria</taxon>
        <taxon>Pseudomonadati</taxon>
        <taxon>Bacteroidota</taxon>
        <taxon>Flavobacteriia</taxon>
        <taxon>Flavobacteriales</taxon>
        <taxon>Flavobacteriaceae</taxon>
        <taxon>Myroides</taxon>
    </lineage>
</organism>
<dbReference type="SUPFAM" id="SSF55008">
    <property type="entry name" value="HMA, heavy metal-associated domain"/>
    <property type="match status" value="1"/>
</dbReference>
<evidence type="ECO:0000313" key="2">
    <source>
        <dbReference type="Proteomes" id="UP000438760"/>
    </source>
</evidence>
<accession>A0A6I3LKB7</accession>
<proteinExistence type="predicted"/>
<dbReference type="Gene3D" id="3.30.70.100">
    <property type="match status" value="1"/>
</dbReference>
<dbReference type="OrthoDB" id="1521937at2"/>
<dbReference type="RefSeq" id="WP_155092294.1">
    <property type="nucleotide sequence ID" value="NZ_CP102754.1"/>
</dbReference>
<dbReference type="GO" id="GO:0046872">
    <property type="term" value="F:metal ion binding"/>
    <property type="evidence" value="ECO:0007669"/>
    <property type="project" value="InterPro"/>
</dbReference>
<dbReference type="Proteomes" id="UP000438760">
    <property type="component" value="Unassembled WGS sequence"/>
</dbReference>